<reference evidence="3" key="1">
    <citation type="submission" date="2025-08" db="UniProtKB">
        <authorList>
            <consortium name="RefSeq"/>
        </authorList>
    </citation>
    <scope>IDENTIFICATION</scope>
    <source>
        <strain evidence="3">Ishihara</strain>
        <tissue evidence="3">Whole body</tissue>
    </source>
</reference>
<sequence>MAGSSNTIILNSADFIKADSRNLPKVENVMILEFMATNSKHNVSEIRGAKMLMSSRVSYLSTAVGYVQVSRTGSNCVVKARIVPEHRISDKLYTVLCQIDEMNDVIVDSVCQDCAASAGGCKHSLLLLFWLEKRSSEPSPTETCCYWNKPSLSSARTQHVTSKDIFVKAKKPKLEVKDSSVLQEFKEECATRQVKNSLIINYSELHEFNSKNIFDMMSGFLEAYTIHSFCNFQQYLKSKITIDTIEEINIKTMGQADSKYWHSIRQGRLTASKLYEAAHCNTDGSLVQQILGGYKIPETKAIQRGKKLEERVLRVVEQKLNIKFRKSGFVLINGILGASPDGVADDFVIEIKCPFTEKSVRNYVKDDIINDKYRTQIHCQMLACGKNRGVFCVADPKFETTKNVHLIWEDLDKNFIMGIINKAENFWKDYIFPKLMSSAK</sequence>
<dbReference type="InterPro" id="IPR011604">
    <property type="entry name" value="PDDEXK-like_dom_sf"/>
</dbReference>
<name>A0A9J7DNU0_SPOLT</name>
<protein>
    <submittedName>
        <fullName evidence="3">Uncharacterized protein LOC111348734</fullName>
    </submittedName>
</protein>
<keyword evidence="2" id="KW-1185">Reference proteome</keyword>
<dbReference type="GeneID" id="111348734"/>
<accession>A0A9J7DNU0</accession>
<dbReference type="Gene3D" id="3.90.320.10">
    <property type="match status" value="1"/>
</dbReference>
<feature type="domain" description="YqaJ viral recombinase" evidence="1">
    <location>
        <begin position="261"/>
        <end position="386"/>
    </location>
</feature>
<proteinExistence type="predicted"/>
<dbReference type="PANTHER" id="PTHR39953:SF1">
    <property type="entry name" value="RE54151P"/>
    <property type="match status" value="1"/>
</dbReference>
<dbReference type="CDD" id="cd22343">
    <property type="entry name" value="PDDEXK_lambda_exonuclease-like"/>
    <property type="match status" value="1"/>
</dbReference>
<evidence type="ECO:0000313" key="2">
    <source>
        <dbReference type="Proteomes" id="UP000301870"/>
    </source>
</evidence>
<dbReference type="RefSeq" id="XP_022815311.1">
    <property type="nucleotide sequence ID" value="XM_022959543.1"/>
</dbReference>
<dbReference type="Pfam" id="PF09588">
    <property type="entry name" value="YqaJ"/>
    <property type="match status" value="1"/>
</dbReference>
<organism evidence="2 3">
    <name type="scientific">Spodoptera litura</name>
    <name type="common">Asian cotton leafworm</name>
    <dbReference type="NCBI Taxonomy" id="69820"/>
    <lineage>
        <taxon>Eukaryota</taxon>
        <taxon>Metazoa</taxon>
        <taxon>Ecdysozoa</taxon>
        <taxon>Arthropoda</taxon>
        <taxon>Hexapoda</taxon>
        <taxon>Insecta</taxon>
        <taxon>Pterygota</taxon>
        <taxon>Neoptera</taxon>
        <taxon>Endopterygota</taxon>
        <taxon>Lepidoptera</taxon>
        <taxon>Glossata</taxon>
        <taxon>Ditrysia</taxon>
        <taxon>Noctuoidea</taxon>
        <taxon>Noctuidae</taxon>
        <taxon>Amphipyrinae</taxon>
        <taxon>Spodoptera</taxon>
    </lineage>
</organism>
<dbReference type="GO" id="GO:0006281">
    <property type="term" value="P:DNA repair"/>
    <property type="evidence" value="ECO:0007669"/>
    <property type="project" value="UniProtKB-ARBA"/>
</dbReference>
<dbReference type="Proteomes" id="UP000301870">
    <property type="component" value="Chromosome 1"/>
</dbReference>
<dbReference type="OrthoDB" id="261614at2759"/>
<dbReference type="KEGG" id="sliu:111348734"/>
<evidence type="ECO:0000259" key="1">
    <source>
        <dbReference type="Pfam" id="PF09588"/>
    </source>
</evidence>
<evidence type="ECO:0000313" key="3">
    <source>
        <dbReference type="RefSeq" id="XP_022815311.1"/>
    </source>
</evidence>
<dbReference type="InterPro" id="IPR011335">
    <property type="entry name" value="Restrct_endonuc-II-like"/>
</dbReference>
<dbReference type="PANTHER" id="PTHR39953">
    <property type="entry name" value="RE54151P"/>
    <property type="match status" value="1"/>
</dbReference>
<dbReference type="AlphaFoldDB" id="A0A9J7DNU0"/>
<dbReference type="SUPFAM" id="SSF52980">
    <property type="entry name" value="Restriction endonuclease-like"/>
    <property type="match status" value="1"/>
</dbReference>
<gene>
    <name evidence="3" type="primary">LOC111348734</name>
</gene>
<dbReference type="InterPro" id="IPR019080">
    <property type="entry name" value="YqaJ_viral_recombinase"/>
</dbReference>